<dbReference type="InterPro" id="IPR035992">
    <property type="entry name" value="Ricin_B-like_lectins"/>
</dbReference>
<dbReference type="HOGENOM" id="CLU_233414_0_0_11"/>
<gene>
    <name evidence="5" type="ordered locus">Caci_3165</name>
</gene>
<evidence type="ECO:0000256" key="2">
    <source>
        <dbReference type="SAM" id="MobiDB-lite"/>
    </source>
</evidence>
<dbReference type="InterPro" id="IPR035986">
    <property type="entry name" value="PKD_dom_sf"/>
</dbReference>
<dbReference type="InterPro" id="IPR008979">
    <property type="entry name" value="Galactose-bd-like_sf"/>
</dbReference>
<keyword evidence="3" id="KW-0732">Signal</keyword>
<dbReference type="Pfam" id="PF18911">
    <property type="entry name" value="PKD_4"/>
    <property type="match status" value="1"/>
</dbReference>
<keyword evidence="1" id="KW-0378">Hydrolase</keyword>
<dbReference type="InterPro" id="IPR022409">
    <property type="entry name" value="PKD/Chitinase_dom"/>
</dbReference>
<dbReference type="STRING" id="479433.Caci_3165"/>
<dbReference type="OrthoDB" id="4332189at2"/>
<dbReference type="EMBL" id="CP001700">
    <property type="protein sequence ID" value="ACU72073.1"/>
    <property type="molecule type" value="Genomic_DNA"/>
</dbReference>
<dbReference type="Pfam" id="PF02018">
    <property type="entry name" value="CBM_4_9"/>
    <property type="match status" value="3"/>
</dbReference>
<dbReference type="PROSITE" id="PS50231">
    <property type="entry name" value="RICIN_B_LECTIN"/>
    <property type="match status" value="1"/>
</dbReference>
<feature type="compositionally biased region" description="Polar residues" evidence="2">
    <location>
        <begin position="306"/>
        <end position="318"/>
    </location>
</feature>
<feature type="chain" id="PRO_5039617821" evidence="3">
    <location>
        <begin position="26"/>
        <end position="2031"/>
    </location>
</feature>
<evidence type="ECO:0000256" key="1">
    <source>
        <dbReference type="ARBA" id="ARBA00022801"/>
    </source>
</evidence>
<dbReference type="RefSeq" id="WP_012787366.1">
    <property type="nucleotide sequence ID" value="NC_013131.1"/>
</dbReference>
<dbReference type="GO" id="GO:0016798">
    <property type="term" value="F:hydrolase activity, acting on glycosyl bonds"/>
    <property type="evidence" value="ECO:0007669"/>
    <property type="project" value="InterPro"/>
</dbReference>
<dbReference type="SMART" id="SM00089">
    <property type="entry name" value="PKD"/>
    <property type="match status" value="1"/>
</dbReference>
<dbReference type="SUPFAM" id="SSF49785">
    <property type="entry name" value="Galactose-binding domain-like"/>
    <property type="match status" value="3"/>
</dbReference>
<dbReference type="Gene3D" id="2.60.120.260">
    <property type="entry name" value="Galactose-binding domain-like"/>
    <property type="match status" value="3"/>
</dbReference>
<name>C7Q667_CATAD</name>
<accession>C7Q667</accession>
<feature type="region of interest" description="Disordered" evidence="2">
    <location>
        <begin position="280"/>
        <end position="318"/>
    </location>
</feature>
<evidence type="ECO:0000256" key="3">
    <source>
        <dbReference type="SAM" id="SignalP"/>
    </source>
</evidence>
<dbReference type="GO" id="GO:0030246">
    <property type="term" value="F:carbohydrate binding"/>
    <property type="evidence" value="ECO:0007669"/>
    <property type="project" value="UniProtKB-KW"/>
</dbReference>
<dbReference type="PROSITE" id="PS50093">
    <property type="entry name" value="PKD"/>
    <property type="match status" value="1"/>
</dbReference>
<organism evidence="5 6">
    <name type="scientific">Catenulispora acidiphila (strain DSM 44928 / JCM 14897 / NBRC 102108 / NRRL B-24433 / ID139908)</name>
    <dbReference type="NCBI Taxonomy" id="479433"/>
    <lineage>
        <taxon>Bacteria</taxon>
        <taxon>Bacillati</taxon>
        <taxon>Actinomycetota</taxon>
        <taxon>Actinomycetes</taxon>
        <taxon>Catenulisporales</taxon>
        <taxon>Catenulisporaceae</taxon>
        <taxon>Catenulispora</taxon>
    </lineage>
</organism>
<dbReference type="Proteomes" id="UP000000851">
    <property type="component" value="Chromosome"/>
</dbReference>
<reference evidence="5 6" key="1">
    <citation type="journal article" date="2009" name="Stand. Genomic Sci.">
        <title>Complete genome sequence of Catenulispora acidiphila type strain (ID 139908).</title>
        <authorList>
            <person name="Copeland A."/>
            <person name="Lapidus A."/>
            <person name="Glavina Del Rio T."/>
            <person name="Nolan M."/>
            <person name="Lucas S."/>
            <person name="Chen F."/>
            <person name="Tice H."/>
            <person name="Cheng J.F."/>
            <person name="Bruce D."/>
            <person name="Goodwin L."/>
            <person name="Pitluck S."/>
            <person name="Mikhailova N."/>
            <person name="Pati A."/>
            <person name="Ivanova N."/>
            <person name="Mavromatis K."/>
            <person name="Chen A."/>
            <person name="Palaniappan K."/>
            <person name="Chain P."/>
            <person name="Land M."/>
            <person name="Hauser L."/>
            <person name="Chang Y.J."/>
            <person name="Jeffries C.D."/>
            <person name="Chertkov O."/>
            <person name="Brettin T."/>
            <person name="Detter J.C."/>
            <person name="Han C."/>
            <person name="Ali Z."/>
            <person name="Tindall B.J."/>
            <person name="Goker M."/>
            <person name="Bristow J."/>
            <person name="Eisen J.A."/>
            <person name="Markowitz V."/>
            <person name="Hugenholtz P."/>
            <person name="Kyrpides N.C."/>
            <person name="Klenk H.P."/>
        </authorList>
    </citation>
    <scope>NUCLEOTIDE SEQUENCE [LARGE SCALE GENOMIC DNA]</scope>
    <source>
        <strain evidence="6">DSM 44928 / JCM 14897 / NBRC 102108 / NRRL B-24433 / ID139908</strain>
    </source>
</reference>
<feature type="domain" description="PKD" evidence="4">
    <location>
        <begin position="1534"/>
        <end position="1618"/>
    </location>
</feature>
<dbReference type="GO" id="GO:0005975">
    <property type="term" value="P:carbohydrate metabolic process"/>
    <property type="evidence" value="ECO:0007669"/>
    <property type="project" value="UniProtKB-ARBA"/>
</dbReference>
<dbReference type="InterPro" id="IPR000601">
    <property type="entry name" value="PKD_dom"/>
</dbReference>
<dbReference type="InterPro" id="IPR013783">
    <property type="entry name" value="Ig-like_fold"/>
</dbReference>
<dbReference type="SUPFAM" id="SSF50370">
    <property type="entry name" value="Ricin B-like lectins"/>
    <property type="match status" value="1"/>
</dbReference>
<keyword evidence="6" id="KW-1185">Reference proteome</keyword>
<dbReference type="Pfam" id="PF00652">
    <property type="entry name" value="Ricin_B_lectin"/>
    <property type="match status" value="1"/>
</dbReference>
<dbReference type="CAZy" id="CBM13">
    <property type="family name" value="Carbohydrate-Binding Module Family 13"/>
</dbReference>
<keyword evidence="5" id="KW-0430">Lectin</keyword>
<evidence type="ECO:0000313" key="6">
    <source>
        <dbReference type="Proteomes" id="UP000000851"/>
    </source>
</evidence>
<dbReference type="CDD" id="cd00161">
    <property type="entry name" value="beta-trefoil_Ricin-like"/>
    <property type="match status" value="1"/>
</dbReference>
<evidence type="ECO:0000313" key="5">
    <source>
        <dbReference type="EMBL" id="ACU72073.1"/>
    </source>
</evidence>
<dbReference type="CAZy" id="CBM16">
    <property type="family name" value="Carbohydrate-Binding Module Family 16"/>
</dbReference>
<dbReference type="KEGG" id="cai:Caci_3165"/>
<proteinExistence type="predicted"/>
<dbReference type="eggNOG" id="COG3291">
    <property type="taxonomic scope" value="Bacteria"/>
</dbReference>
<evidence type="ECO:0000259" key="4">
    <source>
        <dbReference type="PROSITE" id="PS50093"/>
    </source>
</evidence>
<feature type="compositionally biased region" description="Low complexity" evidence="2">
    <location>
        <begin position="280"/>
        <end position="292"/>
    </location>
</feature>
<dbReference type="CDD" id="cd00146">
    <property type="entry name" value="PKD"/>
    <property type="match status" value="1"/>
</dbReference>
<dbReference type="InParanoid" id="C7Q667"/>
<dbReference type="SUPFAM" id="SSF49299">
    <property type="entry name" value="PKD domain"/>
    <property type="match status" value="1"/>
</dbReference>
<dbReference type="Gene3D" id="2.80.10.50">
    <property type="match status" value="1"/>
</dbReference>
<dbReference type="Gene3D" id="2.60.40.10">
    <property type="entry name" value="Immunoglobulins"/>
    <property type="match status" value="1"/>
</dbReference>
<protein>
    <submittedName>
        <fullName evidence="5">Ricin B lectin</fullName>
    </submittedName>
</protein>
<dbReference type="InterPro" id="IPR000772">
    <property type="entry name" value="Ricin_B_lectin"/>
</dbReference>
<dbReference type="InterPro" id="IPR003305">
    <property type="entry name" value="CenC_carb-bd"/>
</dbReference>
<dbReference type="SMART" id="SM00458">
    <property type="entry name" value="RICIN"/>
    <property type="match status" value="1"/>
</dbReference>
<sequence precursor="true">MREHRNSRIRRLRNAIVLVAAPALAITAAPIAAAGAAAAARSDQPAAAAPAAVQGPSAAAAAKPAPAAPDPQAALRKAMAVAHAKAEQTKKQVVVEAANTAHDTMYANPDGSFNLTQDTDAVRTDVTGSWGPIDTTLVRAADGSVHAKAAVLGITFSGGGTGALARLDDGGHRATLTWPAALPKPVLSGSSALYPNVYPDTDLRVTADAEGIREVLIVKTAAAAANPALSSIALGTTTSPDLKLGTNVNGAIVATDAAGTAVFGTGTALMWDSSTSTTTALARSAAPAQQSADGPTASSADGPGSAAQTATMPESLTGSTIKVQPVKDLLTGKNTKFPVYIDPTAYAPLQNWAEIHSGNPGTSYFDAEGGSQTEVMRAGWYGASGIVRSMFEYNVDTSLIPAGVDPSTMSAQFTVTSQYCSGNPHLMDVVAIDRFFPGVTWQTALHDANGNPLGANAYAGYTSPWNGQDDTVISGGNGVYPVDSHGATQCSGLGGIGYKLQFNDSNQVQNVYEHGGATVDVGLKFHDERDQTGLWAFFRHDWEDGSPEYDPQNPGSAQLSITFWESPRVVGTSITPTPTAGGPCDTTGNAHGYVRKSIGNTITVNTEIEDIDPSIPLQPLFFLNDMTNFANGTGSIIGPAVNSADKDHPGSDGWYHATQSATYSQQTAALHQDPSLMLNDGDTYTAGLGAIEDLSHPRSSNSEPGLNNSNDECFFTSALTSPDKPEISSTAFPIIGQPAVSVAGAGGSFTISGKTSGVPIDHYDWALNTSASMVGNANNGGGTVTGVGYTSGTSTLTLPVGRTTFGENTLWIRAVDVAGNYSSVSQYDFYLPGNPKATTTLGDVTGRGVPDLVLVTPDANGNAHLVVQPGNSDPAIPPTSLPAGLQQAAIEAAPASAAPDGHDWSNTLISHRGAARGVPVDDLYAYSLTTHALYYYLNSAVFGAAVPSDQFSRSHQVVVTRPTCDPAVDSRNKCASYDNADWSKVKQILAFGSVTGQKAGTFAGRTNLITVEDDGNGGTNLWLFQPAGGDQVTTPKLIGSSNLTGGYSALPGWNWANVDLIAPGTIPGDASGGTLPDLWARDRTTGTLWQFDNKTSNGVEDPTSLGNLNAAHAVGRVGTATTQGSYPTSSYLTLIGAGSPTVSTDGHGTLTEGGPGAYPALWGTGQNGKLTLLPGSAGGPITTSDGPATATLADGASRNAWTPVKQVTTLDGHDPTTSTGPIQIGWTQGTNNGGGPLCLDLPGGNAANGSPLQQYRCLNNANQTWTFTDDGSIRWTANQHKCLTIGSTWANNGGTANTSPLQISDCVTVTNPADPQLGAISSLQRFEVRQSPGITGWSQLYNPASGRCLDNGATTNSGTDPWLWDCGNGLQQAWLVPEAAGSTQRAEAELLYNISRTGTGGLGPQADCCGVSWSGGAQEMFNNTLPSAVLTLPWYVPYKGTYRVVPTMTSATDYGKVTLTVDAGAPNQQTLARTYDAYNPAVAVNPVDFGTIDLAAGGLHTFTFTLNGTNAASTGNRYNIGVDTLQLVPTTSTAPVASETVTPVSSVGQPITIDDSATNPGAASITAYAIDFGDGTSATSPTPNVATHAYSTPGTYPVKLTVTDDNGASASTTKQVIVLSSAPVANGDFERGDLSGWSASYNSAVTTDSPHSGTYAGQINAPAGGNGSVEQVVSGLKPNTSYTLTGWVRTDGGATILGTKEYDAADDDTGATTAATGWTQLSNQFTTGATNTSVDVYCYRPTAGASACDDFTLLATPAAGAVGNPDFETGNLAGWNESYNAGVTTTNPHGGTYAGQINAPTGGNGSIEQVVTGLTPNTSYTLTGWIRTDGGATILGTKDYDADPGDDTGATTTNTGWTQLTSQFTTGTNSTSVDIYCYRSTAGTSACDDFALTQTPATVANPDFETGTLDGWAASYNADITTTNPRAGTYAGQLNAATGDNASIEQVVTGLTPNTAYTLTGWVRTDGNTTYLGAKQYDTAGSVTDANTTATGWTQLTDQFTTDATGTSVDIYCYRDTAGTSACDDINLTKD</sequence>
<feature type="signal peptide" evidence="3">
    <location>
        <begin position="1"/>
        <end position="25"/>
    </location>
</feature>